<accession>A0ABD2P8R0</accession>
<feature type="non-terminal residue" evidence="1">
    <location>
        <position position="1"/>
    </location>
</feature>
<protein>
    <submittedName>
        <fullName evidence="1">Uncharacterized protein</fullName>
    </submittedName>
</protein>
<gene>
    <name evidence="1" type="ORF">HHI36_001598</name>
</gene>
<evidence type="ECO:0000313" key="2">
    <source>
        <dbReference type="Proteomes" id="UP001516400"/>
    </source>
</evidence>
<keyword evidence="2" id="KW-1185">Reference proteome</keyword>
<evidence type="ECO:0000313" key="1">
    <source>
        <dbReference type="EMBL" id="KAL3287117.1"/>
    </source>
</evidence>
<comment type="caution">
    <text evidence="1">The sequence shown here is derived from an EMBL/GenBank/DDBJ whole genome shotgun (WGS) entry which is preliminary data.</text>
</comment>
<dbReference type="Proteomes" id="UP001516400">
    <property type="component" value="Unassembled WGS sequence"/>
</dbReference>
<reference evidence="1 2" key="1">
    <citation type="journal article" date="2021" name="BMC Biol.">
        <title>Horizontally acquired antibacterial genes associated with adaptive radiation of ladybird beetles.</title>
        <authorList>
            <person name="Li H.S."/>
            <person name="Tang X.F."/>
            <person name="Huang Y.H."/>
            <person name="Xu Z.Y."/>
            <person name="Chen M.L."/>
            <person name="Du X.Y."/>
            <person name="Qiu B.Y."/>
            <person name="Chen P.T."/>
            <person name="Zhang W."/>
            <person name="Slipinski A."/>
            <person name="Escalona H.E."/>
            <person name="Waterhouse R.M."/>
            <person name="Zwick A."/>
            <person name="Pang H."/>
        </authorList>
    </citation>
    <scope>NUCLEOTIDE SEQUENCE [LARGE SCALE GENOMIC DNA]</scope>
    <source>
        <strain evidence="1">SYSU2018</strain>
    </source>
</reference>
<organism evidence="1 2">
    <name type="scientific">Cryptolaemus montrouzieri</name>
    <dbReference type="NCBI Taxonomy" id="559131"/>
    <lineage>
        <taxon>Eukaryota</taxon>
        <taxon>Metazoa</taxon>
        <taxon>Ecdysozoa</taxon>
        <taxon>Arthropoda</taxon>
        <taxon>Hexapoda</taxon>
        <taxon>Insecta</taxon>
        <taxon>Pterygota</taxon>
        <taxon>Neoptera</taxon>
        <taxon>Endopterygota</taxon>
        <taxon>Coleoptera</taxon>
        <taxon>Polyphaga</taxon>
        <taxon>Cucujiformia</taxon>
        <taxon>Coccinelloidea</taxon>
        <taxon>Coccinellidae</taxon>
        <taxon>Scymninae</taxon>
        <taxon>Scymnini</taxon>
        <taxon>Cryptolaemus</taxon>
    </lineage>
</organism>
<name>A0ABD2P8R0_9CUCU</name>
<sequence>DTGGGKDSHSIVRSRPHLPCSAIRKATKFVRDPDLKDPYWWFEDLAETKKECFRARKKYLKALSLGSADLKEQIQAFGHQNTYSSNTGGQAKRLVQNSGREGSGCLVPRLPDGNRASKGIGAATCFT</sequence>
<proteinExistence type="predicted"/>
<dbReference type="EMBL" id="JABFTP020000185">
    <property type="protein sequence ID" value="KAL3287117.1"/>
    <property type="molecule type" value="Genomic_DNA"/>
</dbReference>
<dbReference type="AlphaFoldDB" id="A0ABD2P8R0"/>